<organism evidence="16 17">
    <name type="scientific">Marinagarivorans cellulosilyticus</name>
    <dbReference type="NCBI Taxonomy" id="2721545"/>
    <lineage>
        <taxon>Bacteria</taxon>
        <taxon>Pseudomonadati</taxon>
        <taxon>Pseudomonadota</taxon>
        <taxon>Gammaproteobacteria</taxon>
        <taxon>Cellvibrionales</taxon>
        <taxon>Cellvibrionaceae</taxon>
        <taxon>Marinagarivorans</taxon>
    </lineage>
</organism>
<keyword evidence="11" id="KW-0902">Two-component regulatory system</keyword>
<dbReference type="CDD" id="cd16954">
    <property type="entry name" value="HATPase_PhoQ-like"/>
    <property type="match status" value="1"/>
</dbReference>
<dbReference type="PROSITE" id="PS50885">
    <property type="entry name" value="HAMP"/>
    <property type="match status" value="1"/>
</dbReference>
<evidence type="ECO:0000256" key="4">
    <source>
        <dbReference type="ARBA" id="ARBA00022553"/>
    </source>
</evidence>
<dbReference type="SMART" id="SM00387">
    <property type="entry name" value="HATPase_c"/>
    <property type="match status" value="1"/>
</dbReference>
<dbReference type="InterPro" id="IPR050428">
    <property type="entry name" value="TCS_sensor_his_kinase"/>
</dbReference>
<sequence length="467" mass="51308">MTPLVERLHLPTLSVSSLTTRLFFASVVLLPVLLGFSATMLDYAFKLSLETAERDALRSQVYLLLGVAEPGDTTLEMPPALTEPRFGELNSGLYGWIVDGEGHVVWQSRSTDLIPSDYFPTLTTPFEAGVKDFFSSQFNADDFYLMTYDTVWPIAGKDTEFRFVVAHSQADLKAILAAYRERLLVWVVGLAVLLVLVQTLIARWGLQPLRRLARDLERVEAGKSQSLSGQYPADIRPVTENLNKVLRAEQAQRERYRNTLGDLAHSLKTPLSVVRGQLETADSNQQEIMPVVDDQISRMSMIIDHQLRRASAQVTQNAVYARVLVKPLIERLTGAMQKVYRHKNLKIDVNINKDLPFSGDEGDLMEMAGNLIENACKYGASHVVISASIVGNDLKIHIEDDGPGVPDTIKSTILTRGARADTATSGQGIGLSVAVDILSSYGGSLQISRSSLGGASFNLSLPAYTNA</sequence>
<dbReference type="InterPro" id="IPR003594">
    <property type="entry name" value="HATPase_dom"/>
</dbReference>
<keyword evidence="9" id="KW-0067">ATP-binding</keyword>
<dbReference type="SUPFAM" id="SSF55874">
    <property type="entry name" value="ATPase domain of HSP90 chaperone/DNA topoisomerase II/histidine kinase"/>
    <property type="match status" value="1"/>
</dbReference>
<name>A0AAN1WG22_9GAMM</name>
<keyword evidence="7" id="KW-0547">Nucleotide-binding</keyword>
<evidence type="ECO:0000256" key="1">
    <source>
        <dbReference type="ARBA" id="ARBA00000085"/>
    </source>
</evidence>
<dbReference type="PANTHER" id="PTHR45436">
    <property type="entry name" value="SENSOR HISTIDINE KINASE YKOH"/>
    <property type="match status" value="1"/>
</dbReference>
<evidence type="ECO:0000259" key="15">
    <source>
        <dbReference type="PROSITE" id="PS50885"/>
    </source>
</evidence>
<accession>A0AAN1WG22</accession>
<dbReference type="Pfam" id="PF02518">
    <property type="entry name" value="HATPase_c"/>
    <property type="match status" value="1"/>
</dbReference>
<dbReference type="EMBL" id="AP023086">
    <property type="protein sequence ID" value="BCD96940.1"/>
    <property type="molecule type" value="Genomic_DNA"/>
</dbReference>
<comment type="subcellular location">
    <subcellularLocation>
        <location evidence="2">Membrane</location>
    </subcellularLocation>
</comment>
<dbReference type="Proteomes" id="UP001320119">
    <property type="component" value="Chromosome"/>
</dbReference>
<dbReference type="Gene3D" id="1.10.287.130">
    <property type="match status" value="1"/>
</dbReference>
<evidence type="ECO:0000256" key="5">
    <source>
        <dbReference type="ARBA" id="ARBA00022679"/>
    </source>
</evidence>
<dbReference type="PRINTS" id="PR00344">
    <property type="entry name" value="BCTRLSENSOR"/>
</dbReference>
<keyword evidence="17" id="KW-1185">Reference proteome</keyword>
<dbReference type="InterPro" id="IPR036097">
    <property type="entry name" value="HisK_dim/P_sf"/>
</dbReference>
<feature type="transmembrane region" description="Helical" evidence="13">
    <location>
        <begin position="22"/>
        <end position="45"/>
    </location>
</feature>
<feature type="transmembrane region" description="Helical" evidence="13">
    <location>
        <begin position="183"/>
        <end position="206"/>
    </location>
</feature>
<evidence type="ECO:0000256" key="2">
    <source>
        <dbReference type="ARBA" id="ARBA00004370"/>
    </source>
</evidence>
<evidence type="ECO:0000256" key="3">
    <source>
        <dbReference type="ARBA" id="ARBA00012438"/>
    </source>
</evidence>
<evidence type="ECO:0000256" key="13">
    <source>
        <dbReference type="SAM" id="Phobius"/>
    </source>
</evidence>
<reference evidence="16 17" key="1">
    <citation type="journal article" date="2022" name="IScience">
        <title>An ultrasensitive nanofiber-based assay for enzymatic hydrolysis and deep-sea microbial degradation of cellulose.</title>
        <authorList>
            <person name="Tsudome M."/>
            <person name="Tachioka M."/>
            <person name="Miyazaki M."/>
            <person name="Uchimura K."/>
            <person name="Tsuda M."/>
            <person name="Takaki Y."/>
            <person name="Deguchi S."/>
        </authorList>
    </citation>
    <scope>NUCLEOTIDE SEQUENCE [LARGE SCALE GENOMIC DNA]</scope>
    <source>
        <strain evidence="16 17">GE09</strain>
    </source>
</reference>
<dbReference type="InterPro" id="IPR003660">
    <property type="entry name" value="HAMP_dom"/>
</dbReference>
<dbReference type="CDD" id="cd00082">
    <property type="entry name" value="HisKA"/>
    <property type="match status" value="1"/>
</dbReference>
<dbReference type="GO" id="GO:0005524">
    <property type="term" value="F:ATP binding"/>
    <property type="evidence" value="ECO:0007669"/>
    <property type="project" value="UniProtKB-KW"/>
</dbReference>
<keyword evidence="5 16" id="KW-0808">Transferase</keyword>
<dbReference type="EC" id="2.7.13.3" evidence="3"/>
<evidence type="ECO:0000256" key="7">
    <source>
        <dbReference type="ARBA" id="ARBA00022741"/>
    </source>
</evidence>
<gene>
    <name evidence="16" type="ORF">MARGE09_P1140</name>
</gene>
<dbReference type="InterPro" id="IPR005467">
    <property type="entry name" value="His_kinase_dom"/>
</dbReference>
<feature type="domain" description="Histidine kinase" evidence="14">
    <location>
        <begin position="262"/>
        <end position="465"/>
    </location>
</feature>
<dbReference type="AlphaFoldDB" id="A0AAN1WG22"/>
<dbReference type="KEGG" id="marq:MARGE09_P1140"/>
<evidence type="ECO:0000256" key="12">
    <source>
        <dbReference type="ARBA" id="ARBA00023136"/>
    </source>
</evidence>
<keyword evidence="10 13" id="KW-1133">Transmembrane helix</keyword>
<evidence type="ECO:0000256" key="8">
    <source>
        <dbReference type="ARBA" id="ARBA00022777"/>
    </source>
</evidence>
<evidence type="ECO:0000256" key="10">
    <source>
        <dbReference type="ARBA" id="ARBA00022989"/>
    </source>
</evidence>
<dbReference type="PANTHER" id="PTHR45436:SF4">
    <property type="entry name" value="SENSOR PROTEIN PHOQ"/>
    <property type="match status" value="1"/>
</dbReference>
<dbReference type="RefSeq" id="WP_236986423.1">
    <property type="nucleotide sequence ID" value="NZ_AP023086.1"/>
</dbReference>
<dbReference type="PROSITE" id="PS50109">
    <property type="entry name" value="HIS_KIN"/>
    <property type="match status" value="1"/>
</dbReference>
<dbReference type="InterPro" id="IPR036890">
    <property type="entry name" value="HATPase_C_sf"/>
</dbReference>
<comment type="catalytic activity">
    <reaction evidence="1">
        <text>ATP + protein L-histidine = ADP + protein N-phospho-L-histidine.</text>
        <dbReference type="EC" id="2.7.13.3"/>
    </reaction>
</comment>
<evidence type="ECO:0000256" key="6">
    <source>
        <dbReference type="ARBA" id="ARBA00022692"/>
    </source>
</evidence>
<dbReference type="GO" id="GO:0000155">
    <property type="term" value="F:phosphorelay sensor kinase activity"/>
    <property type="evidence" value="ECO:0007669"/>
    <property type="project" value="InterPro"/>
</dbReference>
<keyword evidence="6 13" id="KW-0812">Transmembrane</keyword>
<dbReference type="Gene3D" id="3.30.565.10">
    <property type="entry name" value="Histidine kinase-like ATPase, C-terminal domain"/>
    <property type="match status" value="1"/>
</dbReference>
<evidence type="ECO:0000259" key="14">
    <source>
        <dbReference type="PROSITE" id="PS50109"/>
    </source>
</evidence>
<dbReference type="Pfam" id="PF00512">
    <property type="entry name" value="HisKA"/>
    <property type="match status" value="1"/>
</dbReference>
<keyword evidence="8 16" id="KW-0418">Kinase</keyword>
<dbReference type="SMART" id="SM00388">
    <property type="entry name" value="HisKA"/>
    <property type="match status" value="1"/>
</dbReference>
<dbReference type="InterPro" id="IPR058619">
    <property type="entry name" value="PhoQ/CarS-like_HATPase"/>
</dbReference>
<proteinExistence type="predicted"/>
<feature type="domain" description="HAMP" evidence="15">
    <location>
        <begin position="203"/>
        <end position="254"/>
    </location>
</feature>
<evidence type="ECO:0000313" key="16">
    <source>
        <dbReference type="EMBL" id="BCD96940.1"/>
    </source>
</evidence>
<keyword evidence="4" id="KW-0597">Phosphoprotein</keyword>
<dbReference type="InterPro" id="IPR003661">
    <property type="entry name" value="HisK_dim/P_dom"/>
</dbReference>
<evidence type="ECO:0000256" key="9">
    <source>
        <dbReference type="ARBA" id="ARBA00022840"/>
    </source>
</evidence>
<dbReference type="InterPro" id="IPR004358">
    <property type="entry name" value="Sig_transdc_His_kin-like_C"/>
</dbReference>
<keyword evidence="12 13" id="KW-0472">Membrane</keyword>
<dbReference type="SUPFAM" id="SSF47384">
    <property type="entry name" value="Homodimeric domain of signal transducing histidine kinase"/>
    <property type="match status" value="1"/>
</dbReference>
<evidence type="ECO:0000256" key="11">
    <source>
        <dbReference type="ARBA" id="ARBA00023012"/>
    </source>
</evidence>
<dbReference type="GO" id="GO:0005886">
    <property type="term" value="C:plasma membrane"/>
    <property type="evidence" value="ECO:0007669"/>
    <property type="project" value="TreeGrafter"/>
</dbReference>
<evidence type="ECO:0000313" key="17">
    <source>
        <dbReference type="Proteomes" id="UP001320119"/>
    </source>
</evidence>
<protein>
    <recommendedName>
        <fullName evidence="3">histidine kinase</fullName>
        <ecNumber evidence="3">2.7.13.3</ecNumber>
    </recommendedName>
</protein>